<dbReference type="InterPro" id="IPR005561">
    <property type="entry name" value="ANTAR"/>
</dbReference>
<gene>
    <name evidence="6" type="ORF">H7K45_12055</name>
</gene>
<dbReference type="AlphaFoldDB" id="A0A9X2Z1N3"/>
<dbReference type="SUPFAM" id="SSF52172">
    <property type="entry name" value="CheY-like"/>
    <property type="match status" value="1"/>
</dbReference>
<evidence type="ECO:0000256" key="3">
    <source>
        <dbReference type="ARBA" id="ARBA00023015"/>
    </source>
</evidence>
<dbReference type="PIRSF" id="PIRSF036625">
    <property type="entry name" value="GAF_ANTAR"/>
    <property type="match status" value="1"/>
</dbReference>
<dbReference type="SUPFAM" id="SSF55781">
    <property type="entry name" value="GAF domain-like"/>
    <property type="match status" value="1"/>
</dbReference>
<dbReference type="SMART" id="SM00065">
    <property type="entry name" value="GAF"/>
    <property type="match status" value="1"/>
</dbReference>
<dbReference type="Proteomes" id="UP001141629">
    <property type="component" value="Unassembled WGS sequence"/>
</dbReference>
<reference evidence="6" key="1">
    <citation type="submission" date="2020-07" db="EMBL/GenBank/DDBJ databases">
        <authorList>
            <person name="Pettersson B.M.F."/>
            <person name="Behra P.R.K."/>
            <person name="Ramesh M."/>
            <person name="Das S."/>
            <person name="Dasgupta S."/>
            <person name="Kirsebom L.A."/>
        </authorList>
    </citation>
    <scope>NUCLEOTIDE SEQUENCE</scope>
    <source>
        <strain evidence="6">DSM 44838</strain>
    </source>
</reference>
<dbReference type="Gene3D" id="3.30.450.40">
    <property type="match status" value="1"/>
</dbReference>
<reference evidence="6" key="2">
    <citation type="journal article" date="2022" name="BMC Genomics">
        <title>Comparative genome analysis of mycobacteria focusing on tRNA and non-coding RNA.</title>
        <authorList>
            <person name="Behra P.R.K."/>
            <person name="Pettersson B.M.F."/>
            <person name="Ramesh M."/>
            <person name="Das S."/>
            <person name="Dasgupta S."/>
            <person name="Kirsebom L.A."/>
        </authorList>
    </citation>
    <scope>NUCLEOTIDE SEQUENCE</scope>
    <source>
        <strain evidence="6">DSM 44838</strain>
    </source>
</reference>
<dbReference type="GO" id="GO:0003723">
    <property type="term" value="F:RNA binding"/>
    <property type="evidence" value="ECO:0007669"/>
    <property type="project" value="InterPro"/>
</dbReference>
<dbReference type="GO" id="GO:0016301">
    <property type="term" value="F:kinase activity"/>
    <property type="evidence" value="ECO:0007669"/>
    <property type="project" value="UniProtKB-KW"/>
</dbReference>
<keyword evidence="4" id="KW-0804">Transcription</keyword>
<evidence type="ECO:0000313" key="7">
    <source>
        <dbReference type="Proteomes" id="UP001141629"/>
    </source>
</evidence>
<proteinExistence type="predicted"/>
<dbReference type="EMBL" id="JACKVK010000008">
    <property type="protein sequence ID" value="MCV7421276.1"/>
    <property type="molecule type" value="Genomic_DNA"/>
</dbReference>
<dbReference type="PROSITE" id="PS50921">
    <property type="entry name" value="ANTAR"/>
    <property type="match status" value="1"/>
</dbReference>
<evidence type="ECO:0000259" key="5">
    <source>
        <dbReference type="PROSITE" id="PS50921"/>
    </source>
</evidence>
<dbReference type="SMART" id="SM01012">
    <property type="entry name" value="ANTAR"/>
    <property type="match status" value="1"/>
</dbReference>
<keyword evidence="3" id="KW-0805">Transcription regulation</keyword>
<keyword evidence="7" id="KW-1185">Reference proteome</keyword>
<dbReference type="RefSeq" id="WP_263996051.1">
    <property type="nucleotide sequence ID" value="NZ_JACKVK010000008.1"/>
</dbReference>
<dbReference type="Pfam" id="PF13185">
    <property type="entry name" value="GAF_2"/>
    <property type="match status" value="1"/>
</dbReference>
<organism evidence="6 7">
    <name type="scientific">Mycobacterium yunnanensis</name>
    <dbReference type="NCBI Taxonomy" id="368477"/>
    <lineage>
        <taxon>Bacteria</taxon>
        <taxon>Bacillati</taxon>
        <taxon>Actinomycetota</taxon>
        <taxon>Actinomycetes</taxon>
        <taxon>Mycobacteriales</taxon>
        <taxon>Mycobacteriaceae</taxon>
        <taxon>Mycobacterium</taxon>
    </lineage>
</organism>
<evidence type="ECO:0000256" key="4">
    <source>
        <dbReference type="ARBA" id="ARBA00023163"/>
    </source>
</evidence>
<comment type="caution">
    <text evidence="6">The sequence shown here is derived from an EMBL/GenBank/DDBJ whole genome shotgun (WGS) entry which is preliminary data.</text>
</comment>
<protein>
    <submittedName>
        <fullName evidence="6">GAF and ANTAR domain-containing protein</fullName>
    </submittedName>
</protein>
<dbReference type="InterPro" id="IPR011006">
    <property type="entry name" value="CheY-like_superfamily"/>
</dbReference>
<accession>A0A9X2Z1N3</accession>
<sequence length="229" mass="24674">MANETSIDLATTLGRLAVEMQDLRDVESVLQMIVAASVDVVPGARWAGISQAHGRNVEPRSPSDPLVMKIDSLQSELGEGPCISSLRDHRTVVVDDMSAETRWPRFAEAALALGVHSSMSFQLFVIKDNLGALNLYGGEPGVFDDESLLYGETLAQHASVAMADTMAVEQFHRALASRDIIGQAKGVLMERFGVDAVRAFALLTRLSQDGNIKLFEVAERVVSTSGSSD</sequence>
<evidence type="ECO:0000313" key="6">
    <source>
        <dbReference type="EMBL" id="MCV7421276.1"/>
    </source>
</evidence>
<keyword evidence="2" id="KW-0418">Kinase</keyword>
<name>A0A9X2Z1N3_9MYCO</name>
<dbReference type="InterPro" id="IPR003018">
    <property type="entry name" value="GAF"/>
</dbReference>
<evidence type="ECO:0000256" key="2">
    <source>
        <dbReference type="ARBA" id="ARBA00022777"/>
    </source>
</evidence>
<feature type="domain" description="ANTAR" evidence="5">
    <location>
        <begin position="161"/>
        <end position="222"/>
    </location>
</feature>
<evidence type="ECO:0000256" key="1">
    <source>
        <dbReference type="ARBA" id="ARBA00022679"/>
    </source>
</evidence>
<dbReference type="Gene3D" id="1.10.10.10">
    <property type="entry name" value="Winged helix-like DNA-binding domain superfamily/Winged helix DNA-binding domain"/>
    <property type="match status" value="1"/>
</dbReference>
<keyword evidence="1" id="KW-0808">Transferase</keyword>
<dbReference type="InterPro" id="IPR029016">
    <property type="entry name" value="GAF-like_dom_sf"/>
</dbReference>
<dbReference type="Pfam" id="PF03861">
    <property type="entry name" value="ANTAR"/>
    <property type="match status" value="1"/>
</dbReference>
<dbReference type="InterPro" id="IPR036388">
    <property type="entry name" value="WH-like_DNA-bd_sf"/>
</dbReference>
<dbReference type="InterPro" id="IPR012074">
    <property type="entry name" value="GAF_ANTAR"/>
</dbReference>